<feature type="compositionally biased region" description="Basic residues" evidence="4">
    <location>
        <begin position="149"/>
        <end position="168"/>
    </location>
</feature>
<dbReference type="Gene3D" id="3.30.110.20">
    <property type="entry name" value="Alba-like domain"/>
    <property type="match status" value="1"/>
</dbReference>
<dbReference type="Pfam" id="PF01918">
    <property type="entry name" value="Alba"/>
    <property type="match status" value="1"/>
</dbReference>
<dbReference type="GO" id="GO:0001682">
    <property type="term" value="P:tRNA 5'-leader removal"/>
    <property type="evidence" value="ECO:0007669"/>
    <property type="project" value="TreeGrafter"/>
</dbReference>
<evidence type="ECO:0000256" key="1">
    <source>
        <dbReference type="ARBA" id="ARBA00004123"/>
    </source>
</evidence>
<dbReference type="InterPro" id="IPR002775">
    <property type="entry name" value="DNA/RNA-bd_Alba-like"/>
</dbReference>
<dbReference type="InterPro" id="IPR051958">
    <property type="entry name" value="Alba-like_NAB"/>
</dbReference>
<evidence type="ECO:0000256" key="4">
    <source>
        <dbReference type="SAM" id="MobiDB-lite"/>
    </source>
</evidence>
<feature type="domain" description="DNA/RNA-binding protein Alba-like" evidence="5">
    <location>
        <begin position="28"/>
        <end position="91"/>
    </location>
</feature>
<organism evidence="6">
    <name type="scientific">Ixodes ricinus</name>
    <name type="common">Common tick</name>
    <name type="synonym">Acarus ricinus</name>
    <dbReference type="NCBI Taxonomy" id="34613"/>
    <lineage>
        <taxon>Eukaryota</taxon>
        <taxon>Metazoa</taxon>
        <taxon>Ecdysozoa</taxon>
        <taxon>Arthropoda</taxon>
        <taxon>Chelicerata</taxon>
        <taxon>Arachnida</taxon>
        <taxon>Acari</taxon>
        <taxon>Parasitiformes</taxon>
        <taxon>Ixodida</taxon>
        <taxon>Ixodoidea</taxon>
        <taxon>Ixodidae</taxon>
        <taxon>Ixodinae</taxon>
        <taxon>Ixodes</taxon>
    </lineage>
</organism>
<evidence type="ECO:0000256" key="3">
    <source>
        <dbReference type="ARBA" id="ARBA00023242"/>
    </source>
</evidence>
<proteinExistence type="evidence at transcript level"/>
<reference evidence="6" key="1">
    <citation type="journal article" date="2015" name="Sci. Rep.">
        <title>Tissue- and time-dependent transcription in Ixodes ricinus salivary glands and midguts when blood feeding on the vertebrate host.</title>
        <authorList>
            <person name="Kotsyfakis M."/>
            <person name="Schwarz A."/>
            <person name="Erhart J."/>
            <person name="Ribeiro J.M."/>
        </authorList>
    </citation>
    <scope>NUCLEOTIDE SEQUENCE</scope>
    <source>
        <tissue evidence="6">Salivary gland and midgut</tissue>
    </source>
</reference>
<sequence>MENYTKGEVVEESPSSLPFKDLQEGFVHMKVQPSSKLRNILEFSKKAFQDESKKHMVFTGSGHALGKTITCVEIMKRKHKHLHQINKICYKKVEEVWEPKSEDLDKLKVVREIPTIHILLSKDPVDTTELGYQPPGCKNPTWSTEQRRPAKRTQSKPFKKRAPRRNSKPKQEAAQ</sequence>
<protein>
    <submittedName>
        <fullName evidence="6">Hipothetical protein</fullName>
    </submittedName>
</protein>
<name>V5HV15_IXORI</name>
<feature type="region of interest" description="Disordered" evidence="4">
    <location>
        <begin position="129"/>
        <end position="175"/>
    </location>
</feature>
<keyword evidence="3" id="KW-0539">Nucleus</keyword>
<comment type="similarity">
    <text evidence="2">Belongs to the histone-like Alba family.</text>
</comment>
<dbReference type="PANTHER" id="PTHR13516:SF4">
    <property type="entry name" value="FI09323P"/>
    <property type="match status" value="1"/>
</dbReference>
<accession>V5HV15</accession>
<evidence type="ECO:0000313" key="6">
    <source>
        <dbReference type="EMBL" id="JAB80042.1"/>
    </source>
</evidence>
<dbReference type="GO" id="GO:0003723">
    <property type="term" value="F:RNA binding"/>
    <property type="evidence" value="ECO:0007669"/>
    <property type="project" value="TreeGrafter"/>
</dbReference>
<evidence type="ECO:0000259" key="5">
    <source>
        <dbReference type="Pfam" id="PF01918"/>
    </source>
</evidence>
<dbReference type="GO" id="GO:0000172">
    <property type="term" value="C:ribonuclease MRP complex"/>
    <property type="evidence" value="ECO:0007669"/>
    <property type="project" value="TreeGrafter"/>
</dbReference>
<dbReference type="SUPFAM" id="SSF82704">
    <property type="entry name" value="AlbA-like"/>
    <property type="match status" value="1"/>
</dbReference>
<dbReference type="GO" id="GO:0005634">
    <property type="term" value="C:nucleus"/>
    <property type="evidence" value="ECO:0007669"/>
    <property type="project" value="UniProtKB-SubCell"/>
</dbReference>
<dbReference type="InterPro" id="IPR036882">
    <property type="entry name" value="Alba-like_dom_sf"/>
</dbReference>
<comment type="subcellular location">
    <subcellularLocation>
        <location evidence="1">Nucleus</location>
    </subcellularLocation>
</comment>
<dbReference type="EMBL" id="GANP01004426">
    <property type="protein sequence ID" value="JAB80042.1"/>
    <property type="molecule type" value="mRNA"/>
</dbReference>
<dbReference type="AlphaFoldDB" id="V5HV15"/>
<dbReference type="PANTHER" id="PTHR13516">
    <property type="entry name" value="RIBONUCLEASE P SUBUNIT P25"/>
    <property type="match status" value="1"/>
</dbReference>
<evidence type="ECO:0000256" key="2">
    <source>
        <dbReference type="ARBA" id="ARBA00008018"/>
    </source>
</evidence>